<name>A0A2G1UJ03_9GAMM</name>
<dbReference type="Proteomes" id="UP000231409">
    <property type="component" value="Unassembled WGS sequence"/>
</dbReference>
<dbReference type="SUPFAM" id="SSF51161">
    <property type="entry name" value="Trimeric LpxA-like enzymes"/>
    <property type="match status" value="1"/>
</dbReference>
<dbReference type="PANTHER" id="PTHR43300">
    <property type="entry name" value="ACETYLTRANSFERASE"/>
    <property type="match status" value="1"/>
</dbReference>
<dbReference type="Pfam" id="PF17836">
    <property type="entry name" value="PglD_N"/>
    <property type="match status" value="1"/>
</dbReference>
<dbReference type="Gene3D" id="3.40.50.20">
    <property type="match status" value="1"/>
</dbReference>
<feature type="binding site" evidence="3">
    <location>
        <position position="69"/>
    </location>
    <ligand>
        <name>substrate</name>
    </ligand>
</feature>
<dbReference type="NCBIfam" id="TIGR03570">
    <property type="entry name" value="NeuD_NnaD"/>
    <property type="match status" value="1"/>
</dbReference>
<feature type="domain" description="PglD N-terminal" evidence="4">
    <location>
        <begin position="4"/>
        <end position="81"/>
    </location>
</feature>
<evidence type="ECO:0000313" key="5">
    <source>
        <dbReference type="EMBL" id="PHQ14442.1"/>
    </source>
</evidence>
<gene>
    <name evidence="5" type="ORF">CLH61_14115</name>
</gene>
<dbReference type="CDD" id="cd03360">
    <property type="entry name" value="LbH_AT_putative"/>
    <property type="match status" value="1"/>
</dbReference>
<comment type="caution">
    <text evidence="5">The sequence shown here is derived from an EMBL/GenBank/DDBJ whole genome shotgun (WGS) entry which is preliminary data.</text>
</comment>
<proteinExistence type="inferred from homology"/>
<dbReference type="AlphaFoldDB" id="A0A2G1UJ03"/>
<dbReference type="PANTHER" id="PTHR43300:SF7">
    <property type="entry name" value="UDP-N-ACETYLBACILLOSAMINE N-ACETYLTRANSFERASE"/>
    <property type="match status" value="1"/>
</dbReference>
<dbReference type="InterPro" id="IPR050179">
    <property type="entry name" value="Trans_hexapeptide_repeat"/>
</dbReference>
<dbReference type="EMBL" id="NTFH01000010">
    <property type="protein sequence ID" value="PHQ14442.1"/>
    <property type="molecule type" value="Genomic_DNA"/>
</dbReference>
<dbReference type="InterPro" id="IPR041561">
    <property type="entry name" value="PglD_N"/>
</dbReference>
<dbReference type="Gene3D" id="2.160.10.10">
    <property type="entry name" value="Hexapeptide repeat proteins"/>
    <property type="match status" value="1"/>
</dbReference>
<dbReference type="InterPro" id="IPR020019">
    <property type="entry name" value="AcTrfase_PglD-like"/>
</dbReference>
<accession>A0A2G1UJ03</accession>
<dbReference type="RefSeq" id="WP_099615394.1">
    <property type="nucleotide sequence ID" value="NZ_KZ319373.1"/>
</dbReference>
<keyword evidence="6" id="KW-1185">Reference proteome</keyword>
<evidence type="ECO:0000256" key="3">
    <source>
        <dbReference type="PIRSR" id="PIRSR620019-2"/>
    </source>
</evidence>
<comment type="similarity">
    <text evidence="1">Belongs to the transferase hexapeptide repeat family.</text>
</comment>
<reference evidence="5 6" key="1">
    <citation type="submission" date="2017-09" db="EMBL/GenBank/DDBJ databases">
        <title>The draft genome sequences of Marinobacter sp. PWS21.</title>
        <authorList>
            <person name="Cao J."/>
        </authorList>
    </citation>
    <scope>NUCLEOTIDE SEQUENCE [LARGE SCALE GENOMIC DNA]</scope>
    <source>
        <strain evidence="5 6">PWS21</strain>
    </source>
</reference>
<dbReference type="InterPro" id="IPR011004">
    <property type="entry name" value="Trimer_LpxA-like_sf"/>
</dbReference>
<evidence type="ECO:0000256" key="1">
    <source>
        <dbReference type="ARBA" id="ARBA00007274"/>
    </source>
</evidence>
<feature type="active site" description="Proton acceptor" evidence="2">
    <location>
        <position position="139"/>
    </location>
</feature>
<protein>
    <recommendedName>
        <fullName evidence="4">PglD N-terminal domain-containing protein</fullName>
    </recommendedName>
</protein>
<organism evidence="5 6">
    <name type="scientific">Marinobacter profundi</name>
    <dbReference type="NCBI Taxonomy" id="2666256"/>
    <lineage>
        <taxon>Bacteria</taxon>
        <taxon>Pseudomonadati</taxon>
        <taxon>Pseudomonadota</taxon>
        <taxon>Gammaproteobacteria</taxon>
        <taxon>Pseudomonadales</taxon>
        <taxon>Marinobacteraceae</taxon>
        <taxon>Marinobacter</taxon>
    </lineage>
</organism>
<feature type="binding site" evidence="3">
    <location>
        <position position="148"/>
    </location>
    <ligand>
        <name>acetyl-CoA</name>
        <dbReference type="ChEBI" id="CHEBI:57288"/>
    </ligand>
</feature>
<evidence type="ECO:0000313" key="6">
    <source>
        <dbReference type="Proteomes" id="UP000231409"/>
    </source>
</evidence>
<feature type="site" description="Increases basicity of active site His" evidence="2">
    <location>
        <position position="140"/>
    </location>
</feature>
<evidence type="ECO:0000259" key="4">
    <source>
        <dbReference type="Pfam" id="PF17836"/>
    </source>
</evidence>
<evidence type="ECO:0000256" key="2">
    <source>
        <dbReference type="PIRSR" id="PIRSR620019-1"/>
    </source>
</evidence>
<sequence length="215" mass="23300">MNRVGIFGASGMAREAGDIAWALGLEPVYVARDESERDTWGYPGAIILESEVERYLQQDPELRFVIGIGENRIRRKVAERFADRVRFTNLVHPSATFGRDQKSRLDQCQGVIVAAGARFTSGITVGDFSIFNQNVTVAHDCIIDEYVHVAPGANISGNVHLKAGCWVGAGAVINQGDNHRKLTVHEGALVGSGAVVIRDCEPDGVYAGVPAKRIK</sequence>